<sequence>MTEPPSTPRHRYLSRDERIAARALRQAGHTYTFIANQLSCTERQVAYAITRDCVTPKKRSGRPPRLSDAQVDQLEAFIRSSNSNRQLSYLQLAQGPFQHWNVGEYTIRSALRRRGYALRGHKLISTGDHGSGGGSSGATKHG</sequence>
<dbReference type="InParanoid" id="A0A177C1J8"/>
<reference evidence="2 3" key="1">
    <citation type="submission" date="2016-05" db="EMBL/GenBank/DDBJ databases">
        <title>Comparative analysis of secretome profiles of manganese(II)-oxidizing ascomycete fungi.</title>
        <authorList>
            <consortium name="DOE Joint Genome Institute"/>
            <person name="Zeiner C.A."/>
            <person name="Purvine S.O."/>
            <person name="Zink E.M."/>
            <person name="Wu S."/>
            <person name="Pasa-Tolic L."/>
            <person name="Chaput D.L."/>
            <person name="Haridas S."/>
            <person name="Grigoriev I.V."/>
            <person name="Santelli C.M."/>
            <person name="Hansel C.M."/>
        </authorList>
    </citation>
    <scope>NUCLEOTIDE SEQUENCE [LARGE SCALE GENOMIC DNA]</scope>
    <source>
        <strain evidence="2 3">AP3s5-JAC2a</strain>
    </source>
</reference>
<dbReference type="AlphaFoldDB" id="A0A177C1J8"/>
<dbReference type="EMBL" id="KV441559">
    <property type="protein sequence ID" value="OAG00597.1"/>
    <property type="molecule type" value="Genomic_DNA"/>
</dbReference>
<evidence type="ECO:0000313" key="3">
    <source>
        <dbReference type="Proteomes" id="UP000077069"/>
    </source>
</evidence>
<proteinExistence type="predicted"/>
<dbReference type="OrthoDB" id="5405453at2759"/>
<protein>
    <recommendedName>
        <fullName evidence="4">Transposase IS30-like HTH domain-containing protein</fullName>
    </recommendedName>
</protein>
<accession>A0A177C1J8</accession>
<evidence type="ECO:0000313" key="2">
    <source>
        <dbReference type="EMBL" id="OAG00597.1"/>
    </source>
</evidence>
<dbReference type="SUPFAM" id="SSF46689">
    <property type="entry name" value="Homeodomain-like"/>
    <property type="match status" value="1"/>
</dbReference>
<dbReference type="RefSeq" id="XP_018030962.1">
    <property type="nucleotide sequence ID" value="XM_018179455.1"/>
</dbReference>
<dbReference type="GeneID" id="28762941"/>
<evidence type="ECO:0000256" key="1">
    <source>
        <dbReference type="SAM" id="MobiDB-lite"/>
    </source>
</evidence>
<name>A0A177C1J8_9PLEO</name>
<dbReference type="Proteomes" id="UP000077069">
    <property type="component" value="Unassembled WGS sequence"/>
</dbReference>
<dbReference type="InterPro" id="IPR009057">
    <property type="entry name" value="Homeodomain-like_sf"/>
</dbReference>
<organism evidence="2 3">
    <name type="scientific">Paraphaeosphaeria sporulosa</name>
    <dbReference type="NCBI Taxonomy" id="1460663"/>
    <lineage>
        <taxon>Eukaryota</taxon>
        <taxon>Fungi</taxon>
        <taxon>Dikarya</taxon>
        <taxon>Ascomycota</taxon>
        <taxon>Pezizomycotina</taxon>
        <taxon>Dothideomycetes</taxon>
        <taxon>Pleosporomycetidae</taxon>
        <taxon>Pleosporales</taxon>
        <taxon>Massarineae</taxon>
        <taxon>Didymosphaeriaceae</taxon>
        <taxon>Paraphaeosphaeria</taxon>
    </lineage>
</organism>
<dbReference type="STRING" id="1460663.A0A177C1J8"/>
<keyword evidence="3" id="KW-1185">Reference proteome</keyword>
<feature type="region of interest" description="Disordered" evidence="1">
    <location>
        <begin position="123"/>
        <end position="142"/>
    </location>
</feature>
<evidence type="ECO:0008006" key="4">
    <source>
        <dbReference type="Google" id="ProtNLM"/>
    </source>
</evidence>
<gene>
    <name evidence="2" type="ORF">CC84DRAFT_1168678</name>
</gene>